<dbReference type="Proteomes" id="UP000446866">
    <property type="component" value="Unassembled WGS sequence"/>
</dbReference>
<reference evidence="1 2" key="1">
    <citation type="submission" date="2018-08" db="EMBL/GenBank/DDBJ databases">
        <title>Murine metabolic-syndrome-specific gut microbial biobank.</title>
        <authorList>
            <person name="Liu C."/>
        </authorList>
    </citation>
    <scope>NUCLEOTIDE SEQUENCE [LARGE SCALE GENOMIC DNA]</scope>
    <source>
        <strain evidence="1 2">28</strain>
    </source>
</reference>
<evidence type="ECO:0000313" key="2">
    <source>
        <dbReference type="Proteomes" id="UP000446866"/>
    </source>
</evidence>
<dbReference type="AlphaFoldDB" id="A0A845QKJ7"/>
<keyword evidence="2" id="KW-1185">Reference proteome</keyword>
<comment type="caution">
    <text evidence="1">The sequence shown here is derived from an EMBL/GenBank/DDBJ whole genome shotgun (WGS) entry which is preliminary data.</text>
</comment>
<sequence>MGNFKRDTASMYDIPQRFADTTFTICPFCKEKNPKWLTRDEWKLLDREYYFKCPACGSVMKAAQSDVTGLSFTTATMAGQFKKFKGKENRTVYIKVETVGISVRSDENRRLEGAELSLAELKGLAMKEEAAE</sequence>
<organism evidence="1 2">
    <name type="scientific">Anaerotruncus colihominis</name>
    <dbReference type="NCBI Taxonomy" id="169435"/>
    <lineage>
        <taxon>Bacteria</taxon>
        <taxon>Bacillati</taxon>
        <taxon>Bacillota</taxon>
        <taxon>Clostridia</taxon>
        <taxon>Eubacteriales</taxon>
        <taxon>Oscillospiraceae</taxon>
        <taxon>Anaerotruncus</taxon>
    </lineage>
</organism>
<name>A0A845QKJ7_9FIRM</name>
<protein>
    <submittedName>
        <fullName evidence="1">Uncharacterized protein</fullName>
    </submittedName>
</protein>
<gene>
    <name evidence="1" type="ORF">D0435_06415</name>
</gene>
<dbReference type="EMBL" id="QXWK01000010">
    <property type="protein sequence ID" value="NBH61283.1"/>
    <property type="molecule type" value="Genomic_DNA"/>
</dbReference>
<proteinExistence type="predicted"/>
<accession>A0A845QKJ7</accession>
<dbReference type="RefSeq" id="WP_160201564.1">
    <property type="nucleotide sequence ID" value="NZ_QXWK01000010.1"/>
</dbReference>
<evidence type="ECO:0000313" key="1">
    <source>
        <dbReference type="EMBL" id="NBH61283.1"/>
    </source>
</evidence>